<organism evidence="4 5">
    <name type="scientific">Phanerochaete carnosa (strain HHB-10118-sp)</name>
    <name type="common">White-rot fungus</name>
    <name type="synonym">Peniophora carnosa</name>
    <dbReference type="NCBI Taxonomy" id="650164"/>
    <lineage>
        <taxon>Eukaryota</taxon>
        <taxon>Fungi</taxon>
        <taxon>Dikarya</taxon>
        <taxon>Basidiomycota</taxon>
        <taxon>Agaricomycotina</taxon>
        <taxon>Agaricomycetes</taxon>
        <taxon>Polyporales</taxon>
        <taxon>Phanerochaetaceae</taxon>
        <taxon>Phanerochaete</taxon>
    </lineage>
</organism>
<evidence type="ECO:0000256" key="3">
    <source>
        <dbReference type="SAM" id="SignalP"/>
    </source>
</evidence>
<keyword evidence="2" id="KW-0812">Transmembrane</keyword>
<feature type="transmembrane region" description="Helical" evidence="2">
    <location>
        <begin position="292"/>
        <end position="317"/>
    </location>
</feature>
<feature type="chain" id="PRO_5003890255" description="Fibronectin type-III domain-containing protein" evidence="3">
    <location>
        <begin position="34"/>
        <end position="489"/>
    </location>
</feature>
<name>K5VVJ1_PHACS</name>
<evidence type="ECO:0000313" key="4">
    <source>
        <dbReference type="EMBL" id="EKM50599.1"/>
    </source>
</evidence>
<dbReference type="Proteomes" id="UP000008370">
    <property type="component" value="Unassembled WGS sequence"/>
</dbReference>
<gene>
    <name evidence="4" type="ORF">PHACADRAFT_213500</name>
</gene>
<dbReference type="OrthoDB" id="2563021at2759"/>
<evidence type="ECO:0000256" key="1">
    <source>
        <dbReference type="SAM" id="MobiDB-lite"/>
    </source>
</evidence>
<reference evidence="4 5" key="1">
    <citation type="journal article" date="2012" name="BMC Genomics">
        <title>Comparative genomics of the white-rot fungi, Phanerochaete carnosa and P. chrysosporium, to elucidate the genetic basis of the distinct wood types they colonize.</title>
        <authorList>
            <person name="Suzuki H."/>
            <person name="MacDonald J."/>
            <person name="Syed K."/>
            <person name="Salamov A."/>
            <person name="Hori C."/>
            <person name="Aerts A."/>
            <person name="Henrissat B."/>
            <person name="Wiebenga A."/>
            <person name="vanKuyk P.A."/>
            <person name="Barry K."/>
            <person name="Lindquist E."/>
            <person name="LaButti K."/>
            <person name="Lapidus A."/>
            <person name="Lucas S."/>
            <person name="Coutinho P."/>
            <person name="Gong Y."/>
            <person name="Samejima M."/>
            <person name="Mahadevan R."/>
            <person name="Abou-Zaid M."/>
            <person name="de Vries R.P."/>
            <person name="Igarashi K."/>
            <person name="Yadav J.S."/>
            <person name="Grigoriev I.V."/>
            <person name="Master E.R."/>
        </authorList>
    </citation>
    <scope>NUCLEOTIDE SEQUENCE [LARGE SCALE GENOMIC DNA]</scope>
    <source>
        <strain evidence="4 5">HHB-10118-sp</strain>
    </source>
</reference>
<feature type="signal peptide" evidence="3">
    <location>
        <begin position="1"/>
        <end position="33"/>
    </location>
</feature>
<sequence>MRSGSRYYAASYKSTCFLISLICCTCLATTTTAKDTPYLPQSFTFSWTPPGQSPPIPTTVQCDTLHITWRRQGSEPGPNPVAPYFLHVFTSTFIVPFVIPAESGLTYDWPVPFIPGTQYQVCMFDSANNTGGCQDIYTVYPAANSTVNDPPACRNLSYPHPNQVLGVTASTSPGGFSQFGWIDQCTDISVQPINGTPPYTLTIAPTLRPPYVITSDTMDPINWTVSLSWGSSFFISLTDSSGMLWAQGPLHSGLGTSTACLDTDGQVPLLMSLSTTTDRELNRSETLDIKPWVAAASSVGSILLGILVGLLGAFFFMRCQARRAQCKGQALREEQSTGKEHSEPLPQGPLGRGVLDQNEPSVVVLGSELGGSTVESVGYITTSKNQIASDTTTRVAAKAEGVHVSSDSVEVAPRRSLSHRMRIAPADQYGAYPDSQVINIGPAQELDLPPRYKSPLDSSFSFGASPRSMRKVRPLPTPPVQALNDGDRE</sequence>
<feature type="region of interest" description="Disordered" evidence="1">
    <location>
        <begin position="332"/>
        <end position="353"/>
    </location>
</feature>
<dbReference type="EMBL" id="JH930478">
    <property type="protein sequence ID" value="EKM50599.1"/>
    <property type="molecule type" value="Genomic_DNA"/>
</dbReference>
<protein>
    <recommendedName>
        <fullName evidence="6">Fibronectin type-III domain-containing protein</fullName>
    </recommendedName>
</protein>
<feature type="region of interest" description="Disordered" evidence="1">
    <location>
        <begin position="446"/>
        <end position="489"/>
    </location>
</feature>
<keyword evidence="5" id="KW-1185">Reference proteome</keyword>
<dbReference type="KEGG" id="pco:PHACADRAFT_213500"/>
<evidence type="ECO:0000256" key="2">
    <source>
        <dbReference type="SAM" id="Phobius"/>
    </source>
</evidence>
<feature type="compositionally biased region" description="Basic and acidic residues" evidence="1">
    <location>
        <begin position="332"/>
        <end position="343"/>
    </location>
</feature>
<dbReference type="InParanoid" id="K5VVJ1"/>
<keyword evidence="3" id="KW-0732">Signal</keyword>
<dbReference type="GeneID" id="18913376"/>
<keyword evidence="2" id="KW-0472">Membrane</keyword>
<evidence type="ECO:0000313" key="5">
    <source>
        <dbReference type="Proteomes" id="UP000008370"/>
    </source>
</evidence>
<dbReference type="HOGENOM" id="CLU_041803_0_0_1"/>
<accession>K5VVJ1</accession>
<evidence type="ECO:0008006" key="6">
    <source>
        <dbReference type="Google" id="ProtNLM"/>
    </source>
</evidence>
<dbReference type="AlphaFoldDB" id="K5VVJ1"/>
<proteinExistence type="predicted"/>
<keyword evidence="2" id="KW-1133">Transmembrane helix</keyword>
<dbReference type="RefSeq" id="XP_007400868.1">
    <property type="nucleotide sequence ID" value="XM_007400806.1"/>
</dbReference>
<dbReference type="STRING" id="650164.K5VVJ1"/>